<dbReference type="SUPFAM" id="SSF46785">
    <property type="entry name" value="Winged helix' DNA-binding domain"/>
    <property type="match status" value="1"/>
</dbReference>
<reference evidence="3 4" key="1">
    <citation type="submission" date="2017-02" db="EMBL/GenBank/DDBJ databases">
        <authorList>
            <person name="Peterson S.W."/>
        </authorList>
    </citation>
    <scope>NUCLEOTIDE SEQUENCE [LARGE SCALE GENOMIC DNA]</scope>
    <source>
        <strain evidence="3 4">LSP_Lj1</strain>
    </source>
</reference>
<feature type="domain" description="HTH iclR-type" evidence="2">
    <location>
        <begin position="412"/>
        <end position="452"/>
    </location>
</feature>
<gene>
    <name evidence="3" type="ORF">FM114_15320</name>
</gene>
<proteinExistence type="predicted"/>
<keyword evidence="4" id="KW-1185">Reference proteome</keyword>
<protein>
    <submittedName>
        <fullName evidence="3">ATP-dependent DNA helicase recG</fullName>
    </submittedName>
</protein>
<name>A0A1R4KK07_9ACTN</name>
<dbReference type="PANTHER" id="PTHR30595:SF6">
    <property type="entry name" value="SCHLAFEN ALBA-2 DOMAIN-CONTAINING PROTEIN"/>
    <property type="match status" value="1"/>
</dbReference>
<dbReference type="Gene3D" id="3.30.950.30">
    <property type="entry name" value="Schlafen, AAA domain"/>
    <property type="match status" value="1"/>
</dbReference>
<dbReference type="EMBL" id="FUKQ01000059">
    <property type="protein sequence ID" value="SJN44696.1"/>
    <property type="molecule type" value="Genomic_DNA"/>
</dbReference>
<dbReference type="InterPro" id="IPR005471">
    <property type="entry name" value="Tscrpt_reg_IclR_N"/>
</dbReference>
<keyword evidence="3" id="KW-0067">ATP-binding</keyword>
<dbReference type="InterPro" id="IPR038461">
    <property type="entry name" value="Schlafen_AlbA_2_dom_sf"/>
</dbReference>
<evidence type="ECO:0000259" key="1">
    <source>
        <dbReference type="Pfam" id="PF04326"/>
    </source>
</evidence>
<organism evidence="3 4">
    <name type="scientific">Luteococcus japonicus LSP_Lj1</name>
    <dbReference type="NCBI Taxonomy" id="1255658"/>
    <lineage>
        <taxon>Bacteria</taxon>
        <taxon>Bacillati</taxon>
        <taxon>Actinomycetota</taxon>
        <taxon>Actinomycetes</taxon>
        <taxon>Propionibacteriales</taxon>
        <taxon>Propionibacteriaceae</taxon>
        <taxon>Luteococcus</taxon>
    </lineage>
</organism>
<dbReference type="GO" id="GO:0003677">
    <property type="term" value="F:DNA binding"/>
    <property type="evidence" value="ECO:0007669"/>
    <property type="project" value="InterPro"/>
</dbReference>
<dbReference type="InterPro" id="IPR038475">
    <property type="entry name" value="RecG_C_sf"/>
</dbReference>
<dbReference type="STRING" id="1255658.FM114_15320"/>
<dbReference type="PANTHER" id="PTHR30595">
    <property type="entry name" value="GLPR-RELATED TRANSCRIPTIONAL REPRESSOR"/>
    <property type="match status" value="1"/>
</dbReference>
<feature type="domain" description="Schlafen AlbA-2" evidence="1">
    <location>
        <begin position="25"/>
        <end position="135"/>
    </location>
</feature>
<dbReference type="OrthoDB" id="9805115at2"/>
<keyword evidence="3" id="KW-0378">Hydrolase</keyword>
<dbReference type="Proteomes" id="UP000188342">
    <property type="component" value="Unassembled WGS sequence"/>
</dbReference>
<dbReference type="InterPro" id="IPR007421">
    <property type="entry name" value="Schlafen_AlbA_2_dom"/>
</dbReference>
<dbReference type="InterPro" id="IPR036390">
    <property type="entry name" value="WH_DNA-bd_sf"/>
</dbReference>
<dbReference type="Pfam" id="PF13749">
    <property type="entry name" value="HATPase_c_4"/>
    <property type="match status" value="1"/>
</dbReference>
<dbReference type="Pfam" id="PF09339">
    <property type="entry name" value="HTH_IclR"/>
    <property type="match status" value="1"/>
</dbReference>
<dbReference type="AlphaFoldDB" id="A0A1R4KK07"/>
<dbReference type="GO" id="GO:0006355">
    <property type="term" value="P:regulation of DNA-templated transcription"/>
    <property type="evidence" value="ECO:0007669"/>
    <property type="project" value="InterPro"/>
</dbReference>
<keyword evidence="3" id="KW-0347">Helicase</keyword>
<accession>A0A1R4KK07</accession>
<evidence type="ECO:0000313" key="4">
    <source>
        <dbReference type="Proteomes" id="UP000188342"/>
    </source>
</evidence>
<evidence type="ECO:0000259" key="2">
    <source>
        <dbReference type="Pfam" id="PF09339"/>
    </source>
</evidence>
<evidence type="ECO:0000313" key="3">
    <source>
        <dbReference type="EMBL" id="SJN44696.1"/>
    </source>
</evidence>
<dbReference type="GO" id="GO:0004386">
    <property type="term" value="F:helicase activity"/>
    <property type="evidence" value="ECO:0007669"/>
    <property type="project" value="UniProtKB-KW"/>
</dbReference>
<dbReference type="Pfam" id="PF04326">
    <property type="entry name" value="SLFN_AlbA_2"/>
    <property type="match status" value="1"/>
</dbReference>
<sequence>MQLDETMLLSMDPAERQALLVSTPEDQWFERKSARVTADVFAKSIIGMANAEGGLVVVGLSDGVVEELSAHARHINELRRVAQTHCAPPPRVRFAELPVDDGKVVLLADVSPGRTVHESTSGHCYLRVGDSTMKLSAAQREELLYDRGAAEYEARPTPGITVGSLDAGLVDGLRQAIGAQGNDERVLAARSLLDLHGEVTIAAFLLLAPRPQELMPYAHVRVLRYLSAHAGTGGRQSLADDGDRRIEGPIPHVIEQAAALVEEWMPRRRALREDGKFGPVDVVPRDAWLEGLVNAVVHRSYSMAGDHIRVHLYPDRVEIESPGRFPGIVDPERPLEIARYARNPRIARVCNDLGITQEKGEGIVRIFDEMRMRGLADPIYRQTSGSVRLTLLSTPRLDAETEARLPGGAHGVLEVLRAAGRPLGTGEIAAGIGRRRPATIRALKALQEVGEVVWEGKSAKDPRATWRLPTGD</sequence>
<dbReference type="Gene3D" id="3.30.565.60">
    <property type="match status" value="1"/>
</dbReference>
<keyword evidence="3" id="KW-0547">Nucleotide-binding</keyword>